<sequence>MIALTAMTIQIIDNNPDGIRICRVDGESLVTVVVPRDMLGEAKCLPDLPDRGVYYLLDEDHGVLSRVYAGQTTRGLVRLDAHKTKKEFWNKAIMFLDNDVNIDRDVLDSLEAKAIDYVREHGSYETDNGNTPAPRMNPYKEQRVEDLHGSILFRMRVLGYDLDRKETTPVAVNTVFHTKKNGVRATGRYNRDTGRFTVLSGSEVDLGHAVIKNQGAVAARRQLFAAQTGKVILADDAELSSPSSAAVFVLGGSQNGWTEWVNEQGQTLDYVYRSKEHMNE</sequence>
<accession>A0A0H3EAT6</accession>
<organism evidence="2 3">
    <name type="scientific">Bifidobacterium bifidum (strain PRL2010)</name>
    <dbReference type="NCBI Taxonomy" id="702459"/>
    <lineage>
        <taxon>Bacteria</taxon>
        <taxon>Bacillati</taxon>
        <taxon>Actinomycetota</taxon>
        <taxon>Actinomycetes</taxon>
        <taxon>Bifidobacteriales</taxon>
        <taxon>Bifidobacteriaceae</taxon>
        <taxon>Bifidobacterium</taxon>
    </lineage>
</organism>
<feature type="domain" description="DUF4357" evidence="1">
    <location>
        <begin position="226"/>
        <end position="268"/>
    </location>
</feature>
<dbReference type="Pfam" id="PF14267">
    <property type="entry name" value="DUF4357"/>
    <property type="match status" value="1"/>
</dbReference>
<dbReference type="HOGENOM" id="CLU_052782_0_0_11"/>
<proteinExistence type="predicted"/>
<dbReference type="KEGG" id="bbp:BBPR_1153"/>
<evidence type="ECO:0000259" key="1">
    <source>
        <dbReference type="Pfam" id="PF14267"/>
    </source>
</evidence>
<dbReference type="OrthoDB" id="2656488at2"/>
<dbReference type="PATRIC" id="fig|702459.3.peg.1192"/>
<dbReference type="CDD" id="cd10447">
    <property type="entry name" value="GIY-YIG_unchar_2"/>
    <property type="match status" value="1"/>
</dbReference>
<dbReference type="RefSeq" id="WP_013390021.1">
    <property type="nucleotide sequence ID" value="NC_014638.1"/>
</dbReference>
<evidence type="ECO:0000313" key="3">
    <source>
        <dbReference type="Proteomes" id="UP000002312"/>
    </source>
</evidence>
<evidence type="ECO:0000313" key="2">
    <source>
        <dbReference type="EMBL" id="ADP36216.1"/>
    </source>
</evidence>
<dbReference type="Proteomes" id="UP000002312">
    <property type="component" value="Chromosome"/>
</dbReference>
<dbReference type="InterPro" id="IPR025579">
    <property type="entry name" value="DUF4357"/>
</dbReference>
<dbReference type="eggNOG" id="ENOG50332N8">
    <property type="taxonomic scope" value="Bacteria"/>
</dbReference>
<gene>
    <name evidence="2" type="ordered locus">BBPR_1153</name>
</gene>
<dbReference type="AlphaFoldDB" id="A0A0H3EAT6"/>
<name>A0A0H3EAT6_BIFBP</name>
<protein>
    <recommendedName>
        <fullName evidence="1">DUF4357 domain-containing protein</fullName>
    </recommendedName>
</protein>
<reference evidence="2 3" key="1">
    <citation type="journal article" date="2010" name="Proc. Natl. Acad. Sci. U.S.A.">
        <title>Genome analysis of Bifidobacterium bifidum PRL2010 reveals metabolic pathways for host-derived glycan foraging.</title>
        <authorList>
            <person name="Turroni F."/>
            <person name="Bottacini F."/>
            <person name="Foroni E."/>
            <person name="Mulder I."/>
            <person name="Kim J.H."/>
            <person name="Zomer A."/>
            <person name="Sanchez B."/>
            <person name="Bidossi A."/>
            <person name="Ferrarini A."/>
            <person name="Giubellini V."/>
            <person name="Delledonne M."/>
            <person name="Henrissat B."/>
            <person name="Coutinho P."/>
            <person name="Oggioni M."/>
            <person name="Fitzgerald G.F."/>
            <person name="Mills D."/>
            <person name="Margolles A."/>
            <person name="Kelly D."/>
            <person name="van Sinderen D."/>
            <person name="Ventura M."/>
        </authorList>
    </citation>
    <scope>NUCLEOTIDE SEQUENCE [LARGE SCALE GENOMIC DNA]</scope>
    <source>
        <strain evidence="2 3">PRL2010</strain>
    </source>
</reference>
<dbReference type="EMBL" id="CP001840">
    <property type="protein sequence ID" value="ADP36216.1"/>
    <property type="molecule type" value="Genomic_DNA"/>
</dbReference>